<dbReference type="Pfam" id="PF13676">
    <property type="entry name" value="TIR_2"/>
    <property type="match status" value="1"/>
</dbReference>
<organism evidence="2 3">
    <name type="scientific">Candidatus Magnetoglobus multicellularis str. Araruama</name>
    <dbReference type="NCBI Taxonomy" id="890399"/>
    <lineage>
        <taxon>Bacteria</taxon>
        <taxon>Pseudomonadati</taxon>
        <taxon>Thermodesulfobacteriota</taxon>
        <taxon>Desulfobacteria</taxon>
        <taxon>Desulfobacterales</taxon>
        <taxon>Desulfobacteraceae</taxon>
        <taxon>Candidatus Magnetoglobus</taxon>
    </lineage>
</organism>
<evidence type="ECO:0000313" key="2">
    <source>
        <dbReference type="EMBL" id="ETR66974.1"/>
    </source>
</evidence>
<dbReference type="Gene3D" id="3.40.50.10140">
    <property type="entry name" value="Toll/interleukin-1 receptor homology (TIR) domain"/>
    <property type="match status" value="1"/>
</dbReference>
<gene>
    <name evidence="2" type="ORF">OMM_05389</name>
</gene>
<dbReference type="InterPro" id="IPR000157">
    <property type="entry name" value="TIR_dom"/>
</dbReference>
<reference evidence="3" key="1">
    <citation type="submission" date="2012-11" db="EMBL/GenBank/DDBJ databases">
        <authorList>
            <person name="Lucero-Rivera Y.E."/>
            <person name="Tovar-Ramirez D."/>
        </authorList>
    </citation>
    <scope>NUCLEOTIDE SEQUENCE [LARGE SCALE GENOMIC DNA]</scope>
    <source>
        <strain evidence="3">Araruama</strain>
    </source>
</reference>
<accession>A0A1V1NWN4</accession>
<dbReference type="Proteomes" id="UP000189670">
    <property type="component" value="Unassembled WGS sequence"/>
</dbReference>
<sequence length="302" mass="35528">MEIPPFTLKNVRDLYLQYTQETNQPFTEQAITKVFEQTMGQPWLVNRLGSILTQHIKPETTDPIDGNDIDRAIQILLKEKNVHFNNLKEKIVLFKETFKQICLHQVKFLPDDDAQSWLYQYGLIREQNDFAVITNPIYKSRFSDILHQRHIAIEKNKKIFISYAHEDKDVMDTLVKYLNIVKIHNIDFWFDQKLRTGDDWPAEIQNAIETAHVTICLVSNSYLGSSFVQKREFPAIQIRQKEGMVLFPIIIKDCLWKAIPWFKNVQVFPEDGTPLVDLSEKEQEKKLMALVQQIFDIFDVNQ</sequence>
<evidence type="ECO:0000259" key="1">
    <source>
        <dbReference type="PROSITE" id="PS50104"/>
    </source>
</evidence>
<dbReference type="GO" id="GO:0007165">
    <property type="term" value="P:signal transduction"/>
    <property type="evidence" value="ECO:0007669"/>
    <property type="project" value="InterPro"/>
</dbReference>
<feature type="domain" description="TIR" evidence="1">
    <location>
        <begin position="155"/>
        <end position="295"/>
    </location>
</feature>
<dbReference type="SUPFAM" id="SSF52200">
    <property type="entry name" value="Toll/Interleukin receptor TIR domain"/>
    <property type="match status" value="1"/>
</dbReference>
<proteinExistence type="predicted"/>
<name>A0A1V1NWN4_9BACT</name>
<dbReference type="EMBL" id="ATBP01001629">
    <property type="protein sequence ID" value="ETR66974.1"/>
    <property type="molecule type" value="Genomic_DNA"/>
</dbReference>
<dbReference type="PROSITE" id="PS50104">
    <property type="entry name" value="TIR"/>
    <property type="match status" value="1"/>
</dbReference>
<dbReference type="InterPro" id="IPR035897">
    <property type="entry name" value="Toll_tir_struct_dom_sf"/>
</dbReference>
<evidence type="ECO:0000313" key="3">
    <source>
        <dbReference type="Proteomes" id="UP000189670"/>
    </source>
</evidence>
<dbReference type="SMART" id="SM00255">
    <property type="entry name" value="TIR"/>
    <property type="match status" value="1"/>
</dbReference>
<dbReference type="AlphaFoldDB" id="A0A1V1NWN4"/>
<protein>
    <recommendedName>
        <fullName evidence="1">TIR domain-containing protein</fullName>
    </recommendedName>
</protein>
<comment type="caution">
    <text evidence="2">The sequence shown here is derived from an EMBL/GenBank/DDBJ whole genome shotgun (WGS) entry which is preliminary data.</text>
</comment>